<keyword evidence="5" id="KW-0804">Transcription</keyword>
<feature type="compositionally biased region" description="Low complexity" evidence="6">
    <location>
        <begin position="349"/>
        <end position="376"/>
    </location>
</feature>
<dbReference type="GO" id="GO:0003677">
    <property type="term" value="F:DNA binding"/>
    <property type="evidence" value="ECO:0007669"/>
    <property type="project" value="UniProtKB-KW"/>
</dbReference>
<reference evidence="9 10" key="1">
    <citation type="submission" date="2015-09" db="EMBL/GenBank/DDBJ databases">
        <title>Sorangium comparison.</title>
        <authorList>
            <person name="Zaburannyi N."/>
            <person name="Bunk B."/>
            <person name="Overmann J."/>
            <person name="Mueller R."/>
        </authorList>
    </citation>
    <scope>NUCLEOTIDE SEQUENCE [LARGE SCALE GENOMIC DNA]</scope>
    <source>
        <strain evidence="9 10">So ce836</strain>
    </source>
</reference>
<dbReference type="InterPro" id="IPR007627">
    <property type="entry name" value="RNA_pol_sigma70_r2"/>
</dbReference>
<dbReference type="Gene3D" id="1.10.1740.10">
    <property type="match status" value="1"/>
</dbReference>
<dbReference type="InterPro" id="IPR013325">
    <property type="entry name" value="RNA_pol_sigma_r2"/>
</dbReference>
<evidence type="ECO:0000256" key="6">
    <source>
        <dbReference type="SAM" id="MobiDB-lite"/>
    </source>
</evidence>
<sequence length="466" mass="48572">MRPSFEEVYRSSHATVLRLLWRLGVESRDLEDVAHEVFLVVHRRLPDYQPGGSLNAWLSAIASRIALRHRQLARNVRELLSEHDQAVDVADPGLDVEQLHAQAETGQLVRQLIQHIEKRRRPIFILHDLDGVSMRDIAQAFHISQNTAWDRLRRARDEFEAAARRLDARDRHALGLRGSRMTMVPGVLSPAPLLLDGGARGLDAPAEALAAPLWARLQASLAAGGGARGAPCDPLRAPPPRSPGGAALMAMIARPRLATAAVTTSRAKLAAAGTALFLSGAAASAGAIHALGPDPPLAAIEIRRDEIAGRLPAAAGATPPGGPPAAPAAAAPAAAAPAAAVPATAGTAPATAVPASGRAARSAARRAAPGAAQGAAPQGGGADIGLLGRADAALGAGRAMEALELLDRHARRYPRGSSTEQREALAVRVLVVAGRRDEAAARAERFRAAFPDSLFLPSIDAALRPP</sequence>
<dbReference type="Pfam" id="PF04542">
    <property type="entry name" value="Sigma70_r2"/>
    <property type="match status" value="1"/>
</dbReference>
<evidence type="ECO:0000256" key="4">
    <source>
        <dbReference type="ARBA" id="ARBA00023125"/>
    </source>
</evidence>
<organism evidence="9 10">
    <name type="scientific">Sorangium cellulosum</name>
    <name type="common">Polyangium cellulosum</name>
    <dbReference type="NCBI Taxonomy" id="56"/>
    <lineage>
        <taxon>Bacteria</taxon>
        <taxon>Pseudomonadati</taxon>
        <taxon>Myxococcota</taxon>
        <taxon>Polyangia</taxon>
        <taxon>Polyangiales</taxon>
        <taxon>Polyangiaceae</taxon>
        <taxon>Sorangium</taxon>
    </lineage>
</organism>
<evidence type="ECO:0000259" key="8">
    <source>
        <dbReference type="Pfam" id="PF08281"/>
    </source>
</evidence>
<evidence type="ECO:0000256" key="1">
    <source>
        <dbReference type="ARBA" id="ARBA00010641"/>
    </source>
</evidence>
<dbReference type="InterPro" id="IPR013324">
    <property type="entry name" value="RNA_pol_sigma_r3/r4-like"/>
</dbReference>
<protein>
    <recommendedName>
        <fullName evidence="11">ECF family RNA polymerase sigma factor</fullName>
    </recommendedName>
</protein>
<evidence type="ECO:0008006" key="11">
    <source>
        <dbReference type="Google" id="ProtNLM"/>
    </source>
</evidence>
<dbReference type="GO" id="GO:0016987">
    <property type="term" value="F:sigma factor activity"/>
    <property type="evidence" value="ECO:0007669"/>
    <property type="project" value="UniProtKB-KW"/>
</dbReference>
<dbReference type="InterPro" id="IPR036388">
    <property type="entry name" value="WH-like_DNA-bd_sf"/>
</dbReference>
<keyword evidence="3" id="KW-0731">Sigma factor</keyword>
<dbReference type="GO" id="GO:0006352">
    <property type="term" value="P:DNA-templated transcription initiation"/>
    <property type="evidence" value="ECO:0007669"/>
    <property type="project" value="InterPro"/>
</dbReference>
<keyword evidence="2" id="KW-0805">Transcription regulation</keyword>
<dbReference type="AlphaFoldDB" id="A0A4P2R5E8"/>
<dbReference type="SUPFAM" id="SSF88946">
    <property type="entry name" value="Sigma2 domain of RNA polymerase sigma factors"/>
    <property type="match status" value="1"/>
</dbReference>
<dbReference type="NCBIfam" id="TIGR02937">
    <property type="entry name" value="sigma70-ECF"/>
    <property type="match status" value="1"/>
</dbReference>
<gene>
    <name evidence="9" type="ORF">SOCE836_102540</name>
</gene>
<dbReference type="InterPro" id="IPR039425">
    <property type="entry name" value="RNA_pol_sigma-70-like"/>
</dbReference>
<name>A0A4P2R5E8_SORCE</name>
<evidence type="ECO:0000313" key="10">
    <source>
        <dbReference type="Proteomes" id="UP000295497"/>
    </source>
</evidence>
<evidence type="ECO:0000259" key="7">
    <source>
        <dbReference type="Pfam" id="PF04542"/>
    </source>
</evidence>
<evidence type="ECO:0000313" key="9">
    <source>
        <dbReference type="EMBL" id="AUX38016.1"/>
    </source>
</evidence>
<dbReference type="InterPro" id="IPR013249">
    <property type="entry name" value="RNA_pol_sigma70_r4_t2"/>
</dbReference>
<feature type="domain" description="RNA polymerase sigma-70 region 2" evidence="7">
    <location>
        <begin position="9"/>
        <end position="70"/>
    </location>
</feature>
<dbReference type="EMBL" id="CP012672">
    <property type="protein sequence ID" value="AUX38016.1"/>
    <property type="molecule type" value="Genomic_DNA"/>
</dbReference>
<dbReference type="RefSeq" id="WP_237244776.1">
    <property type="nucleotide sequence ID" value="NZ_CP012672.1"/>
</dbReference>
<dbReference type="Pfam" id="PF08281">
    <property type="entry name" value="Sigma70_r4_2"/>
    <property type="match status" value="1"/>
</dbReference>
<dbReference type="PANTHER" id="PTHR43133:SF8">
    <property type="entry name" value="RNA POLYMERASE SIGMA FACTOR HI_1459-RELATED"/>
    <property type="match status" value="1"/>
</dbReference>
<evidence type="ECO:0000256" key="3">
    <source>
        <dbReference type="ARBA" id="ARBA00023082"/>
    </source>
</evidence>
<evidence type="ECO:0000256" key="5">
    <source>
        <dbReference type="ARBA" id="ARBA00023163"/>
    </source>
</evidence>
<dbReference type="Gene3D" id="1.10.10.10">
    <property type="entry name" value="Winged helix-like DNA-binding domain superfamily/Winged helix DNA-binding domain"/>
    <property type="match status" value="1"/>
</dbReference>
<dbReference type="SUPFAM" id="SSF88659">
    <property type="entry name" value="Sigma3 and sigma4 domains of RNA polymerase sigma factors"/>
    <property type="match status" value="1"/>
</dbReference>
<keyword evidence="4" id="KW-0238">DNA-binding</keyword>
<dbReference type="Proteomes" id="UP000295497">
    <property type="component" value="Chromosome"/>
</dbReference>
<dbReference type="InterPro" id="IPR014284">
    <property type="entry name" value="RNA_pol_sigma-70_dom"/>
</dbReference>
<accession>A0A4P2R5E8</accession>
<evidence type="ECO:0000256" key="2">
    <source>
        <dbReference type="ARBA" id="ARBA00023015"/>
    </source>
</evidence>
<feature type="domain" description="RNA polymerase sigma factor 70 region 4 type 2" evidence="8">
    <location>
        <begin position="108"/>
        <end position="156"/>
    </location>
</feature>
<feature type="region of interest" description="Disordered" evidence="6">
    <location>
        <begin position="349"/>
        <end position="381"/>
    </location>
</feature>
<comment type="similarity">
    <text evidence="1">Belongs to the sigma-70 factor family. ECF subfamily.</text>
</comment>
<dbReference type="PANTHER" id="PTHR43133">
    <property type="entry name" value="RNA POLYMERASE ECF-TYPE SIGMA FACTO"/>
    <property type="match status" value="1"/>
</dbReference>
<proteinExistence type="inferred from homology"/>